<sequence>MTHVIERTVAFNYVVDVLAIGQVNLKMLEFSLIREGLQPFQIGIATLSIHSIDYDNICALFQVAGGNVGTEKPTSSCD</sequence>
<dbReference type="EMBL" id="MLJW01000294">
    <property type="protein sequence ID" value="OIQ90376.1"/>
    <property type="molecule type" value="Genomic_DNA"/>
</dbReference>
<organism evidence="1">
    <name type="scientific">mine drainage metagenome</name>
    <dbReference type="NCBI Taxonomy" id="410659"/>
    <lineage>
        <taxon>unclassified sequences</taxon>
        <taxon>metagenomes</taxon>
        <taxon>ecological metagenomes</taxon>
    </lineage>
</organism>
<proteinExistence type="predicted"/>
<reference evidence="1" key="1">
    <citation type="submission" date="2016-10" db="EMBL/GenBank/DDBJ databases">
        <title>Sequence of Gallionella enrichment culture.</title>
        <authorList>
            <person name="Poehlein A."/>
            <person name="Muehling M."/>
            <person name="Daniel R."/>
        </authorList>
    </citation>
    <scope>NUCLEOTIDE SEQUENCE</scope>
</reference>
<evidence type="ECO:0000313" key="1">
    <source>
        <dbReference type="EMBL" id="OIQ90376.1"/>
    </source>
</evidence>
<protein>
    <submittedName>
        <fullName evidence="1">Uncharacterized protein</fullName>
    </submittedName>
</protein>
<gene>
    <name evidence="1" type="ORF">GALL_277140</name>
</gene>
<accession>A0A1J5R328</accession>
<dbReference type="AlphaFoldDB" id="A0A1J5R328"/>
<name>A0A1J5R328_9ZZZZ</name>
<comment type="caution">
    <text evidence="1">The sequence shown here is derived from an EMBL/GenBank/DDBJ whole genome shotgun (WGS) entry which is preliminary data.</text>
</comment>